<evidence type="ECO:0000313" key="3">
    <source>
        <dbReference type="Proteomes" id="UP000297245"/>
    </source>
</evidence>
<dbReference type="OrthoDB" id="2576233at2759"/>
<dbReference type="EMBL" id="ML179146">
    <property type="protein sequence ID" value="THU97914.1"/>
    <property type="molecule type" value="Genomic_DNA"/>
</dbReference>
<reference evidence="2 3" key="1">
    <citation type="journal article" date="2019" name="Nat. Ecol. Evol.">
        <title>Megaphylogeny resolves global patterns of mushroom evolution.</title>
        <authorList>
            <person name="Varga T."/>
            <person name="Krizsan K."/>
            <person name="Foldi C."/>
            <person name="Dima B."/>
            <person name="Sanchez-Garcia M."/>
            <person name="Sanchez-Ramirez S."/>
            <person name="Szollosi G.J."/>
            <person name="Szarkandi J.G."/>
            <person name="Papp V."/>
            <person name="Albert L."/>
            <person name="Andreopoulos W."/>
            <person name="Angelini C."/>
            <person name="Antonin V."/>
            <person name="Barry K.W."/>
            <person name="Bougher N.L."/>
            <person name="Buchanan P."/>
            <person name="Buyck B."/>
            <person name="Bense V."/>
            <person name="Catcheside P."/>
            <person name="Chovatia M."/>
            <person name="Cooper J."/>
            <person name="Damon W."/>
            <person name="Desjardin D."/>
            <person name="Finy P."/>
            <person name="Geml J."/>
            <person name="Haridas S."/>
            <person name="Hughes K."/>
            <person name="Justo A."/>
            <person name="Karasinski D."/>
            <person name="Kautmanova I."/>
            <person name="Kiss B."/>
            <person name="Kocsube S."/>
            <person name="Kotiranta H."/>
            <person name="LaButti K.M."/>
            <person name="Lechner B.E."/>
            <person name="Liimatainen K."/>
            <person name="Lipzen A."/>
            <person name="Lukacs Z."/>
            <person name="Mihaltcheva S."/>
            <person name="Morgado L.N."/>
            <person name="Niskanen T."/>
            <person name="Noordeloos M.E."/>
            <person name="Ohm R.A."/>
            <person name="Ortiz-Santana B."/>
            <person name="Ovrebo C."/>
            <person name="Racz N."/>
            <person name="Riley R."/>
            <person name="Savchenko A."/>
            <person name="Shiryaev A."/>
            <person name="Soop K."/>
            <person name="Spirin V."/>
            <person name="Szebenyi C."/>
            <person name="Tomsovsky M."/>
            <person name="Tulloss R.E."/>
            <person name="Uehling J."/>
            <person name="Grigoriev I.V."/>
            <person name="Vagvolgyi C."/>
            <person name="Papp T."/>
            <person name="Martin F.M."/>
            <person name="Miettinen O."/>
            <person name="Hibbett D.S."/>
            <person name="Nagy L.G."/>
        </authorList>
    </citation>
    <scope>NUCLEOTIDE SEQUENCE [LARGE SCALE GENOMIC DNA]</scope>
    <source>
        <strain evidence="2 3">CBS 962.96</strain>
    </source>
</reference>
<accession>A0A4S8M6K9</accession>
<dbReference type="Pfam" id="PF18759">
    <property type="entry name" value="Plavaka"/>
    <property type="match status" value="1"/>
</dbReference>
<evidence type="ECO:0000256" key="1">
    <source>
        <dbReference type="SAM" id="MobiDB-lite"/>
    </source>
</evidence>
<organism evidence="2 3">
    <name type="scientific">Dendrothele bispora (strain CBS 962.96)</name>
    <dbReference type="NCBI Taxonomy" id="1314807"/>
    <lineage>
        <taxon>Eukaryota</taxon>
        <taxon>Fungi</taxon>
        <taxon>Dikarya</taxon>
        <taxon>Basidiomycota</taxon>
        <taxon>Agaricomycotina</taxon>
        <taxon>Agaricomycetes</taxon>
        <taxon>Agaricomycetidae</taxon>
        <taxon>Agaricales</taxon>
        <taxon>Agaricales incertae sedis</taxon>
        <taxon>Dendrothele</taxon>
    </lineage>
</organism>
<sequence>MTSLDDETFDAPSPEALLSGDELEDDTPKLSACHQAEKSLQNAPYIKFFPDPHTGAPIPGPSSRPENEVYLQKLCSTQWTSDENTWAPFKSEMDWRIVKWAKLRGPSSTALTELLSIPNLVEKLDLSFKSANELNKIINTSLPARPTFKVESVVVHGEAFEVYFRDIVECVKTLYSEPDFAPYMKYAPERHYTDEQCQCRMFHDRHTGEWWWSRQRALDKQKKGGTIIPLIFSTDKTLVTNFRGKSAYPLYLTLGNIPKEIRRKPSSRAYILVGYLPTSKLEHIQNQAARRRAVANIFHSCMKHIVKPLEKAGTHGLHLTSGDGVTRRTHPLYAVYACDYPEQVLVACVKYGECADCEILAEKMGEDTVLYPIRDLLKILHALNTLDNEPEVFVEACGEAGIKPIFDVFWKHLPYSNVFQSITPDILHQLYQGVMKHLKLWVIEAFGAAEIDARCRRLPPNHHVHLFMKGISSLLRLTGQEHNDIARFLLSIIIDIPIPGGYSNVRIIRCVRALVDFLYISQLPLHTDQTLQLLDSALARFHNNKQIFVELGIRENFQFPKLHFLNHYVQKIKNFGTTDNFNTEHTERLHIDMAKDAYRASNRKDEYMQMTKWLERKEKVLRHDDFLIWLHTGKPPIQRFSYWSPPSSMLKCTLQMPKRPSVRSLTLSKAQNIHSAPFLIQSLARYVAQLRFPTSSPRQLESIIKNEIDIHTITHISTFHIIKFTRIDPITGLNITDDSIHVQPSRHDPRGRPVPGRFDTALIRNGDEGGDILKAYCVGRIRLVFTIAEPALAIILPGVPHARWPKHLAYVEWFSSFSHQVDPNHLLHKVSRVEFSDGGGLASVIDVSDIVRSVPLTPKFGKVADRSWTSSNVLDRCKVFFVNPYPDRHNRLLYIL</sequence>
<name>A0A4S8M6K9_DENBC</name>
<gene>
    <name evidence="2" type="ORF">K435DRAFT_886886</name>
</gene>
<proteinExistence type="predicted"/>
<evidence type="ECO:0000313" key="2">
    <source>
        <dbReference type="EMBL" id="THU97914.1"/>
    </source>
</evidence>
<keyword evidence="3" id="KW-1185">Reference proteome</keyword>
<protein>
    <submittedName>
        <fullName evidence="2">Uncharacterized protein</fullName>
    </submittedName>
</protein>
<dbReference type="Proteomes" id="UP000297245">
    <property type="component" value="Unassembled WGS sequence"/>
</dbReference>
<feature type="region of interest" description="Disordered" evidence="1">
    <location>
        <begin position="1"/>
        <end position="26"/>
    </location>
</feature>
<dbReference type="InterPro" id="IPR041078">
    <property type="entry name" value="Plavaka"/>
</dbReference>
<dbReference type="AlphaFoldDB" id="A0A4S8M6K9"/>